<dbReference type="PANTHER" id="PTHR11102">
    <property type="entry name" value="SEL-1-LIKE PROTEIN"/>
    <property type="match status" value="1"/>
</dbReference>
<evidence type="ECO:0000313" key="3">
    <source>
        <dbReference type="Proteomes" id="UP000059847"/>
    </source>
</evidence>
<dbReference type="OrthoDB" id="8561742at2"/>
<dbReference type="Proteomes" id="UP000059847">
    <property type="component" value="Chromosome"/>
</dbReference>
<dbReference type="Gene3D" id="1.25.40.10">
    <property type="entry name" value="Tetratricopeptide repeat domain"/>
    <property type="match status" value="1"/>
</dbReference>
<name>A0A0M4TDA6_9GAMM</name>
<dbReference type="InterPro" id="IPR011990">
    <property type="entry name" value="TPR-like_helical_dom_sf"/>
</dbReference>
<dbReference type="RefSeq" id="WP_062535072.1">
    <property type="nucleotide sequence ID" value="NZ_CP012678.1"/>
</dbReference>
<dbReference type="Pfam" id="PF08238">
    <property type="entry name" value="Sel1"/>
    <property type="match status" value="3"/>
</dbReference>
<dbReference type="SUPFAM" id="SSF81901">
    <property type="entry name" value="HCP-like"/>
    <property type="match status" value="1"/>
</dbReference>
<feature type="chain" id="PRO_5005802214" description="Sel1 repeat protein" evidence="1">
    <location>
        <begin position="22"/>
        <end position="193"/>
    </location>
</feature>
<reference evidence="2 3" key="1">
    <citation type="submission" date="2015-09" db="EMBL/GenBank/DDBJ databases">
        <title>Complete genome of Psychrobacter urativorans R10.10B.</title>
        <authorList>
            <person name="See-Too W.S."/>
            <person name="Chan K.G."/>
        </authorList>
    </citation>
    <scope>NUCLEOTIDE SEQUENCE [LARGE SCALE GENOMIC DNA]</scope>
    <source>
        <strain evidence="2 3">R10.10B</strain>
    </source>
</reference>
<evidence type="ECO:0000256" key="1">
    <source>
        <dbReference type="SAM" id="SignalP"/>
    </source>
</evidence>
<accession>A0A0M4TDA6</accession>
<organism evidence="2 3">
    <name type="scientific">Psychrobacter urativorans</name>
    <dbReference type="NCBI Taxonomy" id="45610"/>
    <lineage>
        <taxon>Bacteria</taxon>
        <taxon>Pseudomonadati</taxon>
        <taxon>Pseudomonadota</taxon>
        <taxon>Gammaproteobacteria</taxon>
        <taxon>Moraxellales</taxon>
        <taxon>Moraxellaceae</taxon>
        <taxon>Psychrobacter</taxon>
    </lineage>
</organism>
<dbReference type="SMART" id="SM00671">
    <property type="entry name" value="SEL1"/>
    <property type="match status" value="3"/>
</dbReference>
<dbReference type="KEGG" id="pur:AOC03_08490"/>
<dbReference type="PANTHER" id="PTHR11102:SF160">
    <property type="entry name" value="ERAD-ASSOCIATED E3 UBIQUITIN-PROTEIN LIGASE COMPONENT HRD3"/>
    <property type="match status" value="1"/>
</dbReference>
<dbReference type="AlphaFoldDB" id="A0A0M4TDA6"/>
<evidence type="ECO:0000313" key="2">
    <source>
        <dbReference type="EMBL" id="ALF60070.1"/>
    </source>
</evidence>
<evidence type="ECO:0008006" key="4">
    <source>
        <dbReference type="Google" id="ProtNLM"/>
    </source>
</evidence>
<dbReference type="STRING" id="45610.AOC03_08490"/>
<gene>
    <name evidence="2" type="ORF">AOC03_08490</name>
</gene>
<proteinExistence type="predicted"/>
<feature type="signal peptide" evidence="1">
    <location>
        <begin position="1"/>
        <end position="21"/>
    </location>
</feature>
<dbReference type="InterPro" id="IPR050767">
    <property type="entry name" value="Sel1_AlgK"/>
</dbReference>
<sequence length="193" mass="21520">MKLLKAALFTAIFSCAGIANADLVANVPLDTSRFEIMNVSELSARANQGNDHAQFYLAKRLQKGQGITQDTQKAIQWYTRAAEQGVAPAQLNLGIMYLRGEGVQPNLQQARKWLEKAAMRGDNRASYTLALLDEKQKNLVDAYKWYDLAARDGMLDDNVRSKARGKIGQLALNLSNSDIVSARTQADRWFQNK</sequence>
<keyword evidence="3" id="KW-1185">Reference proteome</keyword>
<protein>
    <recommendedName>
        <fullName evidence="4">Sel1 repeat protein</fullName>
    </recommendedName>
</protein>
<dbReference type="EMBL" id="CP012678">
    <property type="protein sequence ID" value="ALF60070.1"/>
    <property type="molecule type" value="Genomic_DNA"/>
</dbReference>
<keyword evidence="1" id="KW-0732">Signal</keyword>
<dbReference type="InterPro" id="IPR006597">
    <property type="entry name" value="Sel1-like"/>
</dbReference>